<dbReference type="HOGENOM" id="CLU_2026993_0_0_1"/>
<gene>
    <name evidence="1" type="ORF">GYMLUDRAFT_50213</name>
</gene>
<evidence type="ECO:0000313" key="1">
    <source>
        <dbReference type="EMBL" id="KIK52002.1"/>
    </source>
</evidence>
<accession>A0A0D0C2G4</accession>
<proteinExistence type="predicted"/>
<keyword evidence="2" id="KW-1185">Reference proteome</keyword>
<evidence type="ECO:0000313" key="2">
    <source>
        <dbReference type="Proteomes" id="UP000053593"/>
    </source>
</evidence>
<sequence>LNDDQADEAERDSFFIGIDACISVLGFYYPPSCVSELGCVRRRGWARVQSDVGRLKEVVLCCSKDVNVNAAVDGDEGKGESNLRLLPNSVPKSICDTADSNPAIEVLSVHNLASRESAMAEY</sequence>
<dbReference type="AlphaFoldDB" id="A0A0D0C2G4"/>
<reference evidence="1 2" key="1">
    <citation type="submission" date="2014-04" db="EMBL/GenBank/DDBJ databases">
        <title>Evolutionary Origins and Diversification of the Mycorrhizal Mutualists.</title>
        <authorList>
            <consortium name="DOE Joint Genome Institute"/>
            <consortium name="Mycorrhizal Genomics Consortium"/>
            <person name="Kohler A."/>
            <person name="Kuo A."/>
            <person name="Nagy L.G."/>
            <person name="Floudas D."/>
            <person name="Copeland A."/>
            <person name="Barry K.W."/>
            <person name="Cichocki N."/>
            <person name="Veneault-Fourrey C."/>
            <person name="LaButti K."/>
            <person name="Lindquist E.A."/>
            <person name="Lipzen A."/>
            <person name="Lundell T."/>
            <person name="Morin E."/>
            <person name="Murat C."/>
            <person name="Riley R."/>
            <person name="Ohm R."/>
            <person name="Sun H."/>
            <person name="Tunlid A."/>
            <person name="Henrissat B."/>
            <person name="Grigoriev I.V."/>
            <person name="Hibbett D.S."/>
            <person name="Martin F."/>
        </authorList>
    </citation>
    <scope>NUCLEOTIDE SEQUENCE [LARGE SCALE GENOMIC DNA]</scope>
    <source>
        <strain evidence="1 2">FD-317 M1</strain>
    </source>
</reference>
<dbReference type="Proteomes" id="UP000053593">
    <property type="component" value="Unassembled WGS sequence"/>
</dbReference>
<feature type="non-terminal residue" evidence="1">
    <location>
        <position position="122"/>
    </location>
</feature>
<name>A0A0D0C2G4_9AGAR</name>
<protein>
    <submittedName>
        <fullName evidence="1">Uncharacterized protein</fullName>
    </submittedName>
</protein>
<organism evidence="1 2">
    <name type="scientific">Collybiopsis luxurians FD-317 M1</name>
    <dbReference type="NCBI Taxonomy" id="944289"/>
    <lineage>
        <taxon>Eukaryota</taxon>
        <taxon>Fungi</taxon>
        <taxon>Dikarya</taxon>
        <taxon>Basidiomycota</taxon>
        <taxon>Agaricomycotina</taxon>
        <taxon>Agaricomycetes</taxon>
        <taxon>Agaricomycetidae</taxon>
        <taxon>Agaricales</taxon>
        <taxon>Marasmiineae</taxon>
        <taxon>Omphalotaceae</taxon>
        <taxon>Collybiopsis</taxon>
        <taxon>Collybiopsis luxurians</taxon>
    </lineage>
</organism>
<dbReference type="EMBL" id="KN834850">
    <property type="protein sequence ID" value="KIK52002.1"/>
    <property type="molecule type" value="Genomic_DNA"/>
</dbReference>